<feature type="domain" description="RecG wedge" evidence="3">
    <location>
        <begin position="9"/>
        <end position="176"/>
    </location>
</feature>
<evidence type="ECO:0000259" key="3">
    <source>
        <dbReference type="Pfam" id="PF17191"/>
    </source>
</evidence>
<dbReference type="InterPro" id="IPR033454">
    <property type="entry name" value="RecG_wedge"/>
</dbReference>
<keyword evidence="1" id="KW-0378">Hydrolase</keyword>
<gene>
    <name evidence="4" type="ORF">METZ01_LOCUS152286</name>
</gene>
<reference evidence="4" key="1">
    <citation type="submission" date="2018-05" db="EMBL/GenBank/DDBJ databases">
        <authorList>
            <person name="Lanie J.A."/>
            <person name="Ng W.-L."/>
            <person name="Kazmierczak K.M."/>
            <person name="Andrzejewski T.M."/>
            <person name="Davidsen T.M."/>
            <person name="Wayne K.J."/>
            <person name="Tettelin H."/>
            <person name="Glass J.I."/>
            <person name="Rusch D."/>
            <person name="Podicherti R."/>
            <person name="Tsui H.-C.T."/>
            <person name="Winkler M.E."/>
        </authorList>
    </citation>
    <scope>NUCLEOTIDE SEQUENCE</scope>
</reference>
<dbReference type="CDD" id="cd04488">
    <property type="entry name" value="RecG_wedge_OBF"/>
    <property type="match status" value="1"/>
</dbReference>
<dbReference type="InterPro" id="IPR047112">
    <property type="entry name" value="RecG/Mfd"/>
</dbReference>
<dbReference type="PANTHER" id="PTHR47964">
    <property type="entry name" value="ATP-DEPENDENT DNA HELICASE HOMOLOG RECG, CHLOROPLASTIC"/>
    <property type="match status" value="1"/>
</dbReference>
<accession>A0A382AEB0</accession>
<evidence type="ECO:0000313" key="4">
    <source>
        <dbReference type="EMBL" id="SVA99432.1"/>
    </source>
</evidence>
<name>A0A382AEB0_9ZZZZ</name>
<keyword evidence="2" id="KW-0547">Nucleotide-binding</keyword>
<dbReference type="InterPro" id="IPR012340">
    <property type="entry name" value="NA-bd_OB-fold"/>
</dbReference>
<evidence type="ECO:0000256" key="1">
    <source>
        <dbReference type="ARBA" id="ARBA00022801"/>
    </source>
</evidence>
<dbReference type="EMBL" id="UINC01024888">
    <property type="protein sequence ID" value="SVA99432.1"/>
    <property type="molecule type" value="Genomic_DNA"/>
</dbReference>
<dbReference type="SUPFAM" id="SSF50249">
    <property type="entry name" value="Nucleic acid-binding proteins"/>
    <property type="match status" value="1"/>
</dbReference>
<protein>
    <recommendedName>
        <fullName evidence="3">RecG wedge domain-containing protein</fullName>
    </recommendedName>
</protein>
<dbReference type="Gene3D" id="3.40.50.300">
    <property type="entry name" value="P-loop containing nucleotide triphosphate hydrolases"/>
    <property type="match status" value="1"/>
</dbReference>
<keyword evidence="2" id="KW-0347">Helicase</keyword>
<dbReference type="PANTHER" id="PTHR47964:SF1">
    <property type="entry name" value="ATP-DEPENDENT DNA HELICASE HOMOLOG RECG, CHLOROPLASTIC"/>
    <property type="match status" value="1"/>
</dbReference>
<proteinExistence type="predicted"/>
<feature type="non-terminal residue" evidence="4">
    <location>
        <position position="319"/>
    </location>
</feature>
<dbReference type="GO" id="GO:0016787">
    <property type="term" value="F:hydrolase activity"/>
    <property type="evidence" value="ECO:0007669"/>
    <property type="project" value="UniProtKB-KW"/>
</dbReference>
<dbReference type="Pfam" id="PF17191">
    <property type="entry name" value="RecG_wedge"/>
    <property type="match status" value="1"/>
</dbReference>
<dbReference type="SUPFAM" id="SSF52540">
    <property type="entry name" value="P-loop containing nucleoside triphosphate hydrolases"/>
    <property type="match status" value="1"/>
</dbReference>
<dbReference type="InterPro" id="IPR027417">
    <property type="entry name" value="P-loop_NTPase"/>
</dbReference>
<dbReference type="AlphaFoldDB" id="A0A382AEB0"/>
<feature type="non-terminal residue" evidence="4">
    <location>
        <position position="1"/>
    </location>
</feature>
<dbReference type="Gene3D" id="2.40.50.140">
    <property type="entry name" value="Nucleic acid-binding proteins"/>
    <property type="match status" value="1"/>
</dbReference>
<organism evidence="4">
    <name type="scientific">marine metagenome</name>
    <dbReference type="NCBI Taxonomy" id="408172"/>
    <lineage>
        <taxon>unclassified sequences</taxon>
        <taxon>metagenomes</taxon>
        <taxon>ecological metagenomes</taxon>
    </lineage>
</organism>
<dbReference type="GO" id="GO:0003678">
    <property type="term" value="F:DNA helicase activity"/>
    <property type="evidence" value="ECO:0007669"/>
    <property type="project" value="TreeGrafter"/>
</dbReference>
<evidence type="ECO:0000256" key="2">
    <source>
        <dbReference type="ARBA" id="ARBA00022806"/>
    </source>
</evidence>
<dbReference type="GO" id="GO:0006281">
    <property type="term" value="P:DNA repair"/>
    <property type="evidence" value="ECO:0007669"/>
    <property type="project" value="InterPro"/>
</dbReference>
<keyword evidence="2" id="KW-0067">ATP-binding</keyword>
<sequence>VSFFRLDKPVQFLKGVGPNRSESLGRMGIVTARDLLYHGPRRYDDASTIQPIVNLEVGSEVSVIGSVRSKGVISTRTGLRIFQAVLQDDSGMITCAWPGQPWIERRLQVGDVVLATGPVKFFHGPQLQPREFIVVDRSGSKDVREGLSTSHIFVSYPASEEIQQWVLRSIFEKNLDSLLNAIAEEEYLRPSDRKELSLLGMGEALEALHRPDSMDKVEQGRRRLAFDELFFLQALYALGRYRQTESKLGISFQRDNTLIGPLHDSLPFDLTEGQVNVLREIFEDMNSPRRMNRLLQGDVGSGKTIVCLFAMLLAVEGGY</sequence>